<keyword evidence="1" id="KW-1133">Transmembrane helix</keyword>
<proteinExistence type="predicted"/>
<accession>A0A098QW69</accession>
<comment type="caution">
    <text evidence="2">The sequence shown here is derived from an EMBL/GenBank/DDBJ whole genome shotgun (WGS) entry which is preliminary data.</text>
</comment>
<sequence>MVSISWITVLLPILLLEVGFGYALTLSLVMLLSGVFGLLLSYLFYRLFPRQSGMISDSIILSLVHVQWMAVLEIVSPGIVGGLGIALPLSALVVLMLFQPRDRGPGWQNGFMSRIGVVVPALLKISGLSLLFGFLREVLALGTISFPGLAEESLTVIPEAVNPRLGVFLIPGSIFLLLGVGLALHRRFTTRPTPADSEDRSENQEEK</sequence>
<protein>
    <submittedName>
        <fullName evidence="2">Uncharacterized protein</fullName>
    </submittedName>
</protein>
<dbReference type="STRING" id="1480694.DC28_14705"/>
<gene>
    <name evidence="2" type="ORF">DC28_14705</name>
</gene>
<keyword evidence="1" id="KW-0812">Transmembrane</keyword>
<dbReference type="AlphaFoldDB" id="A0A098QW69"/>
<feature type="transmembrane region" description="Helical" evidence="1">
    <location>
        <begin position="78"/>
        <end position="99"/>
    </location>
</feature>
<organism evidence="2 3">
    <name type="scientific">Spirochaeta lutea</name>
    <dbReference type="NCBI Taxonomy" id="1480694"/>
    <lineage>
        <taxon>Bacteria</taxon>
        <taxon>Pseudomonadati</taxon>
        <taxon>Spirochaetota</taxon>
        <taxon>Spirochaetia</taxon>
        <taxon>Spirochaetales</taxon>
        <taxon>Spirochaetaceae</taxon>
        <taxon>Spirochaeta</taxon>
    </lineage>
</organism>
<keyword evidence="1" id="KW-0472">Membrane</keyword>
<dbReference type="EMBL" id="JNUP01000072">
    <property type="protein sequence ID" value="KGE70747.1"/>
    <property type="molecule type" value="Genomic_DNA"/>
</dbReference>
<name>A0A098QW69_9SPIO</name>
<evidence type="ECO:0000256" key="1">
    <source>
        <dbReference type="SAM" id="Phobius"/>
    </source>
</evidence>
<feature type="transmembrane region" description="Helical" evidence="1">
    <location>
        <begin position="20"/>
        <end position="45"/>
    </location>
</feature>
<dbReference type="RefSeq" id="WP_037550174.1">
    <property type="nucleotide sequence ID" value="NZ_JNUP01000072.1"/>
</dbReference>
<feature type="transmembrane region" description="Helical" evidence="1">
    <location>
        <begin position="165"/>
        <end position="184"/>
    </location>
</feature>
<evidence type="ECO:0000313" key="2">
    <source>
        <dbReference type="EMBL" id="KGE70747.1"/>
    </source>
</evidence>
<evidence type="ECO:0000313" key="3">
    <source>
        <dbReference type="Proteomes" id="UP000029692"/>
    </source>
</evidence>
<reference evidence="2 3" key="1">
    <citation type="submission" date="2014-05" db="EMBL/GenBank/DDBJ databases">
        <title>De novo Genome Sequence of Spirocheata sp.</title>
        <authorList>
            <person name="Shivani Y."/>
            <person name="Subhash Y."/>
            <person name="Tushar L."/>
            <person name="Sasikala C."/>
            <person name="Ramana C.V."/>
        </authorList>
    </citation>
    <scope>NUCLEOTIDE SEQUENCE [LARGE SCALE GENOMIC DNA]</scope>
    <source>
        <strain evidence="2 3">JC230</strain>
    </source>
</reference>
<dbReference type="Proteomes" id="UP000029692">
    <property type="component" value="Unassembled WGS sequence"/>
</dbReference>
<keyword evidence="3" id="KW-1185">Reference proteome</keyword>
<feature type="transmembrane region" description="Helical" evidence="1">
    <location>
        <begin position="52"/>
        <end position="72"/>
    </location>
</feature>
<feature type="transmembrane region" description="Helical" evidence="1">
    <location>
        <begin position="111"/>
        <end position="135"/>
    </location>
</feature>